<dbReference type="Proteomes" id="UP000223071">
    <property type="component" value="Unassembled WGS sequence"/>
</dbReference>
<dbReference type="PANTHER" id="PTHR30435:SF19">
    <property type="entry name" value="FLAGELLAR BASAL-BODY ROD PROTEIN FLGG"/>
    <property type="match status" value="1"/>
</dbReference>
<dbReference type="NCBIfam" id="TIGR03506">
    <property type="entry name" value="FlgEFG_subfam"/>
    <property type="match status" value="2"/>
</dbReference>
<evidence type="ECO:0000259" key="3">
    <source>
        <dbReference type="Pfam" id="PF00460"/>
    </source>
</evidence>
<gene>
    <name evidence="6" type="ORF">A9A59_1016</name>
</gene>
<keyword evidence="6" id="KW-0969">Cilium</keyword>
<evidence type="ECO:0000259" key="4">
    <source>
        <dbReference type="Pfam" id="PF06429"/>
    </source>
</evidence>
<keyword evidence="6" id="KW-0282">Flagellum</keyword>
<protein>
    <submittedName>
        <fullName evidence="6">Flagellar hook protein FlgE/flagellar basal-body rod protein FlgG</fullName>
    </submittedName>
</protein>
<dbReference type="RefSeq" id="WP_098503247.1">
    <property type="nucleotide sequence ID" value="NZ_PDJQ01000001.1"/>
</dbReference>
<dbReference type="GO" id="GO:0009425">
    <property type="term" value="C:bacterial-type flagellum basal body"/>
    <property type="evidence" value="ECO:0007669"/>
    <property type="project" value="UniProtKB-SubCell"/>
</dbReference>
<evidence type="ECO:0000259" key="5">
    <source>
        <dbReference type="Pfam" id="PF22692"/>
    </source>
</evidence>
<evidence type="ECO:0000313" key="7">
    <source>
        <dbReference type="Proteomes" id="UP000223071"/>
    </source>
</evidence>
<feature type="domain" description="Flagellar basal body rod protein N-terminal" evidence="3">
    <location>
        <begin position="7"/>
        <end position="35"/>
    </location>
</feature>
<dbReference type="InterPro" id="IPR053967">
    <property type="entry name" value="LlgE_F_G-like_D1"/>
</dbReference>
<dbReference type="Pfam" id="PF00460">
    <property type="entry name" value="Flg_bb_rod"/>
    <property type="match status" value="1"/>
</dbReference>
<comment type="similarity">
    <text evidence="1 2">Belongs to the flagella basal body rod proteins family.</text>
</comment>
<dbReference type="InterPro" id="IPR037925">
    <property type="entry name" value="FlgE/F/G-like"/>
</dbReference>
<name>A0A2A9HFD1_TEPT2</name>
<evidence type="ECO:0000256" key="1">
    <source>
        <dbReference type="ARBA" id="ARBA00009677"/>
    </source>
</evidence>
<dbReference type="InterPro" id="IPR010930">
    <property type="entry name" value="Flg_bb/hook_C_dom"/>
</dbReference>
<accession>A0A2A9HFD1</accession>
<feature type="domain" description="Flagellar basal-body/hook protein C-terminal" evidence="4">
    <location>
        <begin position="205"/>
        <end position="248"/>
    </location>
</feature>
<dbReference type="GO" id="GO:0071978">
    <property type="term" value="P:bacterial-type flagellum-dependent swarming motility"/>
    <property type="evidence" value="ECO:0007669"/>
    <property type="project" value="TreeGrafter"/>
</dbReference>
<dbReference type="Pfam" id="PF22692">
    <property type="entry name" value="LlgE_F_G_D1"/>
    <property type="match status" value="1"/>
</dbReference>
<dbReference type="AlphaFoldDB" id="A0A2A9HFD1"/>
<dbReference type="Pfam" id="PF06429">
    <property type="entry name" value="Flg_bbr_C"/>
    <property type="match status" value="1"/>
</dbReference>
<evidence type="ECO:0000256" key="2">
    <source>
        <dbReference type="RuleBase" id="RU362116"/>
    </source>
</evidence>
<feature type="domain" description="Flagellar hook protein FlgE/F/G-like D1" evidence="5">
    <location>
        <begin position="83"/>
        <end position="149"/>
    </location>
</feature>
<keyword evidence="7" id="KW-1185">Reference proteome</keyword>
<reference evidence="6 7" key="1">
    <citation type="submission" date="2017-09" db="EMBL/GenBank/DDBJ databases">
        <title>Sequencing the genomes of two abundant thermophiles in Great Basin hot springs: Thermocrinis jamiesonii and novel Chloroflexi Thermoflexus hugenholtzii.</title>
        <authorList>
            <person name="Hedlund B."/>
        </authorList>
    </citation>
    <scope>NUCLEOTIDE SEQUENCE [LARGE SCALE GENOMIC DNA]</scope>
    <source>
        <strain evidence="6 7">G233</strain>
    </source>
</reference>
<sequence>MPTILAAAASGLLHNQDILDTVAHNLANANTSGFKASRALHQGLPDAAATAESGRLGVAVTTRDLLLTPAAVIASDSPLHAALQDDAFFVIRGDTGEPVYTRYGGFLLDGEGTLVDFAGRIVPGENGDPIRLPEGWSAAAIDSSGVLSALDENGERQELGRIRVARFANPQALELLGDGLYQPTANSGEPQVASPGDEGFAPLRPGTLESSNVDVAQEFVSMIIAQRAYSACAKTFAIGDAMLELATRITR</sequence>
<dbReference type="InterPro" id="IPR020013">
    <property type="entry name" value="Flagellar_FlgE/F/G"/>
</dbReference>
<organism evidence="6 7">
    <name type="scientific">Tepidiforma thermophila (strain KCTC 52669 / CGMCC 1.13589 / G233)</name>
    <dbReference type="NCBI Taxonomy" id="2761530"/>
    <lineage>
        <taxon>Bacteria</taxon>
        <taxon>Bacillati</taxon>
        <taxon>Chloroflexota</taxon>
        <taxon>Tepidiformia</taxon>
        <taxon>Tepidiformales</taxon>
        <taxon>Tepidiformaceae</taxon>
        <taxon>Tepidiforma</taxon>
    </lineage>
</organism>
<comment type="caution">
    <text evidence="6">The sequence shown here is derived from an EMBL/GenBank/DDBJ whole genome shotgun (WGS) entry which is preliminary data.</text>
</comment>
<keyword evidence="2" id="KW-0975">Bacterial flagellum</keyword>
<proteinExistence type="inferred from homology"/>
<dbReference type="InterPro" id="IPR001444">
    <property type="entry name" value="Flag_bb_rod_N"/>
</dbReference>
<dbReference type="SUPFAM" id="SSF117143">
    <property type="entry name" value="Flagellar hook protein flgE"/>
    <property type="match status" value="1"/>
</dbReference>
<dbReference type="PANTHER" id="PTHR30435">
    <property type="entry name" value="FLAGELLAR PROTEIN"/>
    <property type="match status" value="1"/>
</dbReference>
<evidence type="ECO:0000313" key="6">
    <source>
        <dbReference type="EMBL" id="PFG73810.1"/>
    </source>
</evidence>
<comment type="subcellular location">
    <subcellularLocation>
        <location evidence="2">Bacterial flagellum basal body</location>
    </subcellularLocation>
</comment>
<dbReference type="EMBL" id="PDJQ01000001">
    <property type="protein sequence ID" value="PFG73810.1"/>
    <property type="molecule type" value="Genomic_DNA"/>
</dbReference>
<keyword evidence="6" id="KW-0966">Cell projection</keyword>